<accession>A0A382P6P2</accession>
<dbReference type="AlphaFoldDB" id="A0A382P6P2"/>
<sequence length="100" mass="11816">MKVVILCGGMGTRLREETEFRPKPMVKIGTKPILWHIMKHYACHGFNEFVLCLGYKGEVIKEYFYHYMLQNNDVTVKLGRDRQVTIHENNEVEDWEVTLV</sequence>
<name>A0A382P6P2_9ZZZZ</name>
<evidence type="ECO:0000259" key="1">
    <source>
        <dbReference type="Pfam" id="PF00483"/>
    </source>
</evidence>
<organism evidence="2">
    <name type="scientific">marine metagenome</name>
    <dbReference type="NCBI Taxonomy" id="408172"/>
    <lineage>
        <taxon>unclassified sequences</taxon>
        <taxon>metagenomes</taxon>
        <taxon>ecological metagenomes</taxon>
    </lineage>
</organism>
<dbReference type="Gene3D" id="3.90.550.10">
    <property type="entry name" value="Spore Coat Polysaccharide Biosynthesis Protein SpsA, Chain A"/>
    <property type="match status" value="1"/>
</dbReference>
<dbReference type="Pfam" id="PF00483">
    <property type="entry name" value="NTP_transferase"/>
    <property type="match status" value="1"/>
</dbReference>
<dbReference type="EMBL" id="UINC01105269">
    <property type="protein sequence ID" value="SVC69079.1"/>
    <property type="molecule type" value="Genomic_DNA"/>
</dbReference>
<dbReference type="InterPro" id="IPR013446">
    <property type="entry name" value="G1P_cyt_trans-like"/>
</dbReference>
<feature type="domain" description="Nucleotidyl transferase" evidence="1">
    <location>
        <begin position="2"/>
        <end position="65"/>
    </location>
</feature>
<feature type="non-terminal residue" evidence="2">
    <location>
        <position position="100"/>
    </location>
</feature>
<dbReference type="PANTHER" id="PTHR47183">
    <property type="entry name" value="GLUCOSE-1-PHOSPHATE CYTIDYLYLTRANSFERASE-RELATED"/>
    <property type="match status" value="1"/>
</dbReference>
<reference evidence="2" key="1">
    <citation type="submission" date="2018-05" db="EMBL/GenBank/DDBJ databases">
        <authorList>
            <person name="Lanie J.A."/>
            <person name="Ng W.-L."/>
            <person name="Kazmierczak K.M."/>
            <person name="Andrzejewski T.M."/>
            <person name="Davidsen T.M."/>
            <person name="Wayne K.J."/>
            <person name="Tettelin H."/>
            <person name="Glass J.I."/>
            <person name="Rusch D."/>
            <person name="Podicherti R."/>
            <person name="Tsui H.-C.T."/>
            <person name="Winkler M.E."/>
        </authorList>
    </citation>
    <scope>NUCLEOTIDE SEQUENCE</scope>
</reference>
<dbReference type="InterPro" id="IPR029044">
    <property type="entry name" value="Nucleotide-diphossugar_trans"/>
</dbReference>
<evidence type="ECO:0000313" key="2">
    <source>
        <dbReference type="EMBL" id="SVC69079.1"/>
    </source>
</evidence>
<dbReference type="InterPro" id="IPR005835">
    <property type="entry name" value="NTP_transferase_dom"/>
</dbReference>
<dbReference type="SUPFAM" id="SSF53448">
    <property type="entry name" value="Nucleotide-diphospho-sugar transferases"/>
    <property type="match status" value="1"/>
</dbReference>
<proteinExistence type="predicted"/>
<dbReference type="GO" id="GO:0047343">
    <property type="term" value="F:glucose-1-phosphate cytidylyltransferase activity"/>
    <property type="evidence" value="ECO:0007669"/>
    <property type="project" value="InterPro"/>
</dbReference>
<gene>
    <name evidence="2" type="ORF">METZ01_LOCUS321933</name>
</gene>
<protein>
    <recommendedName>
        <fullName evidence="1">Nucleotidyl transferase domain-containing protein</fullName>
    </recommendedName>
</protein>
<dbReference type="PANTHER" id="PTHR47183:SF1">
    <property type="entry name" value="GLUCOSE-1-PHOSPHATE CYTIDYLYLTRANSFERASE"/>
    <property type="match status" value="1"/>
</dbReference>